<comment type="similarity">
    <text evidence="1">Belongs to the MAGUK family.</text>
</comment>
<dbReference type="PROSITE" id="PS50052">
    <property type="entry name" value="GUANYLATE_KINASE_2"/>
    <property type="match status" value="1"/>
</dbReference>
<dbReference type="SUPFAM" id="SSF101288">
    <property type="entry name" value="L27 domain"/>
    <property type="match status" value="1"/>
</dbReference>
<feature type="compositionally biased region" description="Basic and acidic residues" evidence="4">
    <location>
        <begin position="291"/>
        <end position="307"/>
    </location>
</feature>
<dbReference type="AlphaFoldDB" id="A0A8E0VJZ1"/>
<gene>
    <name evidence="9" type="ORF">FBUS_06084</name>
</gene>
<feature type="compositionally biased region" description="Basic and acidic residues" evidence="4">
    <location>
        <begin position="1153"/>
        <end position="1166"/>
    </location>
</feature>
<feature type="compositionally biased region" description="Low complexity" evidence="4">
    <location>
        <begin position="442"/>
        <end position="453"/>
    </location>
</feature>
<feature type="non-terminal residue" evidence="9">
    <location>
        <position position="1196"/>
    </location>
</feature>
<dbReference type="InterPro" id="IPR027417">
    <property type="entry name" value="P-loop_NTPase"/>
</dbReference>
<dbReference type="SUPFAM" id="SSF50044">
    <property type="entry name" value="SH3-domain"/>
    <property type="match status" value="1"/>
</dbReference>
<dbReference type="PROSITE" id="PS50106">
    <property type="entry name" value="PDZ"/>
    <property type="match status" value="1"/>
</dbReference>
<feature type="compositionally biased region" description="Basic and acidic residues" evidence="4">
    <location>
        <begin position="1013"/>
        <end position="1027"/>
    </location>
</feature>
<dbReference type="Pfam" id="PF17820">
    <property type="entry name" value="PDZ_6"/>
    <property type="match status" value="1"/>
</dbReference>
<dbReference type="InterPro" id="IPR036892">
    <property type="entry name" value="L27_dom_sf"/>
</dbReference>
<dbReference type="InterPro" id="IPR036028">
    <property type="entry name" value="SH3-like_dom_sf"/>
</dbReference>
<proteinExistence type="inferred from homology"/>
<name>A0A8E0VJZ1_9TREM</name>
<keyword evidence="9" id="KW-0067">ATP-binding</keyword>
<evidence type="ECO:0000256" key="3">
    <source>
        <dbReference type="PROSITE-ProRule" id="PRU00192"/>
    </source>
</evidence>
<dbReference type="Proteomes" id="UP000728185">
    <property type="component" value="Unassembled WGS sequence"/>
</dbReference>
<evidence type="ECO:0000313" key="10">
    <source>
        <dbReference type="Proteomes" id="UP000728185"/>
    </source>
</evidence>
<feature type="domain" description="SH3" evidence="5">
    <location>
        <begin position="622"/>
        <end position="692"/>
    </location>
</feature>
<feature type="compositionally biased region" description="Basic and acidic residues" evidence="4">
    <location>
        <begin position="1187"/>
        <end position="1196"/>
    </location>
</feature>
<feature type="compositionally biased region" description="Basic and acidic residues" evidence="4">
    <location>
        <begin position="1101"/>
        <end position="1116"/>
    </location>
</feature>
<feature type="compositionally biased region" description="Polar residues" evidence="4">
    <location>
        <begin position="1082"/>
        <end position="1094"/>
    </location>
</feature>
<feature type="region of interest" description="Disordered" evidence="4">
    <location>
        <begin position="993"/>
        <end position="1196"/>
    </location>
</feature>
<protein>
    <submittedName>
        <fullName evidence="9">Putative ATP-dependent RNA helicase</fullName>
    </submittedName>
</protein>
<dbReference type="InterPro" id="IPR008145">
    <property type="entry name" value="GK/Ca_channel_bsu"/>
</dbReference>
<feature type="domain" description="Guanylate kinase-like" evidence="6">
    <location>
        <begin position="743"/>
        <end position="926"/>
    </location>
</feature>
<dbReference type="PROSITE" id="PS51022">
    <property type="entry name" value="L27"/>
    <property type="match status" value="1"/>
</dbReference>
<keyword evidence="10" id="KW-1185">Reference proteome</keyword>
<keyword evidence="2 3" id="KW-0728">SH3 domain</keyword>
<feature type="region of interest" description="Disordered" evidence="4">
    <location>
        <begin position="276"/>
        <end position="498"/>
    </location>
</feature>
<dbReference type="InterPro" id="IPR004172">
    <property type="entry name" value="L27_dom"/>
</dbReference>
<feature type="compositionally biased region" description="Low complexity" evidence="4">
    <location>
        <begin position="1121"/>
        <end position="1139"/>
    </location>
</feature>
<dbReference type="SMART" id="SM00228">
    <property type="entry name" value="PDZ"/>
    <property type="match status" value="1"/>
</dbReference>
<dbReference type="GO" id="GO:0004386">
    <property type="term" value="F:helicase activity"/>
    <property type="evidence" value="ECO:0007669"/>
    <property type="project" value="UniProtKB-KW"/>
</dbReference>
<dbReference type="InterPro" id="IPR050716">
    <property type="entry name" value="MAGUK"/>
</dbReference>
<keyword evidence="9" id="KW-0378">Hydrolase</keyword>
<keyword evidence="9" id="KW-0547">Nucleotide-binding</keyword>
<evidence type="ECO:0000256" key="4">
    <source>
        <dbReference type="SAM" id="MobiDB-lite"/>
    </source>
</evidence>
<dbReference type="Gene3D" id="2.30.42.10">
    <property type="match status" value="1"/>
</dbReference>
<feature type="compositionally biased region" description="Polar residues" evidence="4">
    <location>
        <begin position="392"/>
        <end position="433"/>
    </location>
</feature>
<dbReference type="PANTHER" id="PTHR23122">
    <property type="entry name" value="MEMBRANE-ASSOCIATED GUANYLATE KINASE MAGUK"/>
    <property type="match status" value="1"/>
</dbReference>
<evidence type="ECO:0000259" key="8">
    <source>
        <dbReference type="PROSITE" id="PS51022"/>
    </source>
</evidence>
<feature type="domain" description="L27" evidence="8">
    <location>
        <begin position="136"/>
        <end position="192"/>
    </location>
</feature>
<feature type="compositionally biased region" description="Polar residues" evidence="4">
    <location>
        <begin position="351"/>
        <end position="365"/>
    </location>
</feature>
<evidence type="ECO:0000259" key="5">
    <source>
        <dbReference type="PROSITE" id="PS50002"/>
    </source>
</evidence>
<evidence type="ECO:0000259" key="7">
    <source>
        <dbReference type="PROSITE" id="PS50106"/>
    </source>
</evidence>
<dbReference type="InterPro" id="IPR008144">
    <property type="entry name" value="Guanylate_kin-like_dom"/>
</dbReference>
<dbReference type="SUPFAM" id="SSF52540">
    <property type="entry name" value="P-loop containing nucleoside triphosphate hydrolases"/>
    <property type="match status" value="1"/>
</dbReference>
<dbReference type="InterPro" id="IPR001478">
    <property type="entry name" value="PDZ"/>
</dbReference>
<dbReference type="InterPro" id="IPR036034">
    <property type="entry name" value="PDZ_sf"/>
</dbReference>
<dbReference type="SUPFAM" id="SSF50156">
    <property type="entry name" value="PDZ domain-like"/>
    <property type="match status" value="1"/>
</dbReference>
<dbReference type="SMART" id="SM00326">
    <property type="entry name" value="SH3"/>
    <property type="match status" value="1"/>
</dbReference>
<evidence type="ECO:0000313" key="9">
    <source>
        <dbReference type="EMBL" id="KAA0192526.1"/>
    </source>
</evidence>
<dbReference type="InterPro" id="IPR001452">
    <property type="entry name" value="SH3_domain"/>
</dbReference>
<evidence type="ECO:0000259" key="6">
    <source>
        <dbReference type="PROSITE" id="PS50052"/>
    </source>
</evidence>
<dbReference type="PROSITE" id="PS50002">
    <property type="entry name" value="SH3"/>
    <property type="match status" value="1"/>
</dbReference>
<dbReference type="Pfam" id="PF00625">
    <property type="entry name" value="Guanylate_kin"/>
    <property type="match status" value="1"/>
</dbReference>
<feature type="compositionally biased region" description="Polar residues" evidence="4">
    <location>
        <begin position="472"/>
        <end position="490"/>
    </location>
</feature>
<dbReference type="EMBL" id="LUCM01005632">
    <property type="protein sequence ID" value="KAA0192526.1"/>
    <property type="molecule type" value="Genomic_DNA"/>
</dbReference>
<accession>A0A8E0VJZ1</accession>
<sequence>REQIANPDRGTCCRGYSWFSCCLLNTIYDPLLPVSLLVFSTSYATVYLPSSSIFADAWQVVSQGIDNKELVAGILHNASDDEQTRLNITDIDLLRGFLGNMHLKHCLELMDVTTSGASQAPLVSDLRPLDGSERDSLRALSELWVDLEQFVMQTRESDEPEAHELYDLLADPHIREVLVAYDDVANSRYYTEDFDLVSIYTELESHTRRSTSRSPAPTRSIKQNSLHSGKEVFDDSLGEITVVSDLRSAVITHNNSRSSNRDPSDISGVAEMAELEKNSRGAEQPSHLSKTKSDDVKPASRRWRDMHTGSPRDASEPEPTFNKKSSKQVHGAQERDRSLSRHRKTNERNHLGSQSDSETSPTSPASPKPDHRDSLGSASRRAHDLGQHHESTGLQSSKSHTRKQSQSTAKSLVRNTEESALSPTSKRTSTTIDFRQEGNHKPPLASYPSASLPDRNHRHSRQSRSGELEPHGSQTQSLTRRTSRQSTGSNKDVRLPRPGEIRIVKLRRDHPGEPIGITIAVRTPSPPPIETSGLGKHDVVTRSPPVLTIQRIMAGSLADRNGSLFPGDILLEFNGRPVNSLDQVHSMMQQTSSALNCDLTVKAPNSEGFLRPGLQYKHNPSKSKRYIRTFFDYDASRDSLLPTGDVGMSFRAGDVLELVDDQDPNWWQVRPLSGSRDKTRLIPSQTLEERRRAFNQEKAQATSNKKLKKKVKQFFRAADSSALRLRSDIWSYEEVVPWPQSTVPCLLLLGAYGVGRRTIKVLLASQEPNRFAYPISDTTDPSVPSDNFQVLTKAQMEEDVRSGAYVEWGKVDGHYYGIRFSAVRKIIASGRTAVLDCQPQSVHLLHQPEFNPCTVFIAAPPFEVAKRMLDDGIRLGLTKNARSDDDLRNIIEESNTRATQYRHLYTHLLCNSNMKETVYKLSRLVSRIEKQPSWIPSGWAYELSVPTMAARRSNGTIFVPGSSSLSALGIQGLPPFRPSTITRSVLSGISEASTESASRLARPPSISSSAVLRDSDRNGAPENWRRLYEKRRKPPTEFRPLSPAIPEQDTPTESAASHAVEPSSFQVPGHKTGTEAHRSVVKPNTFSLASSNRIGGTYSHDSAHRESSLVKREKPTSPKASNLSPISPSMSSQSSHATSVDPGHSRRTSKTSKLQDDRVRVNHTDPENSDGISSTSSEESEEDEGSETERSTDLLV</sequence>
<dbReference type="SMART" id="SM00072">
    <property type="entry name" value="GuKc"/>
    <property type="match status" value="1"/>
</dbReference>
<comment type="caution">
    <text evidence="9">The sequence shown here is derived from an EMBL/GenBank/DDBJ whole genome shotgun (WGS) entry which is preliminary data.</text>
</comment>
<keyword evidence="9" id="KW-0347">Helicase</keyword>
<evidence type="ECO:0000256" key="2">
    <source>
        <dbReference type="ARBA" id="ARBA00022443"/>
    </source>
</evidence>
<evidence type="ECO:0000256" key="1">
    <source>
        <dbReference type="ARBA" id="ARBA00007014"/>
    </source>
</evidence>
<organism evidence="9 10">
    <name type="scientific">Fasciolopsis buskii</name>
    <dbReference type="NCBI Taxonomy" id="27845"/>
    <lineage>
        <taxon>Eukaryota</taxon>
        <taxon>Metazoa</taxon>
        <taxon>Spiralia</taxon>
        <taxon>Lophotrochozoa</taxon>
        <taxon>Platyhelminthes</taxon>
        <taxon>Trematoda</taxon>
        <taxon>Digenea</taxon>
        <taxon>Plagiorchiida</taxon>
        <taxon>Echinostomata</taxon>
        <taxon>Echinostomatoidea</taxon>
        <taxon>Fasciolidae</taxon>
        <taxon>Fasciolopsis</taxon>
    </lineage>
</organism>
<reference evidence="9" key="1">
    <citation type="submission" date="2019-05" db="EMBL/GenBank/DDBJ databases">
        <title>Annotation for the trematode Fasciolopsis buski.</title>
        <authorList>
            <person name="Choi Y.-J."/>
        </authorList>
    </citation>
    <scope>NUCLEOTIDE SEQUENCE</scope>
    <source>
        <strain evidence="9">HT</strain>
        <tissue evidence="9">Whole worm</tissue>
    </source>
</reference>
<feature type="domain" description="PDZ" evidence="7">
    <location>
        <begin position="503"/>
        <end position="603"/>
    </location>
</feature>
<dbReference type="Gene3D" id="1.10.287.650">
    <property type="entry name" value="L27 domain"/>
    <property type="match status" value="1"/>
</dbReference>
<feature type="compositionally biased region" description="Basic and acidic residues" evidence="4">
    <location>
        <begin position="381"/>
        <end position="391"/>
    </location>
</feature>
<dbReference type="Gene3D" id="2.30.30.40">
    <property type="entry name" value="SH3 Domains"/>
    <property type="match status" value="1"/>
</dbReference>
<dbReference type="OrthoDB" id="65789at2759"/>
<dbReference type="InterPro" id="IPR041489">
    <property type="entry name" value="PDZ_6"/>
</dbReference>
<dbReference type="Gene3D" id="3.40.50.300">
    <property type="entry name" value="P-loop containing nucleotide triphosphate hydrolases"/>
    <property type="match status" value="1"/>
</dbReference>
<feature type="region of interest" description="Disordered" evidence="4">
    <location>
        <begin position="516"/>
        <end position="537"/>
    </location>
</feature>
<feature type="region of interest" description="Disordered" evidence="4">
    <location>
        <begin position="205"/>
        <end position="228"/>
    </location>
</feature>